<dbReference type="EMBL" id="CAMXCT010003587">
    <property type="protein sequence ID" value="CAI4005249.1"/>
    <property type="molecule type" value="Genomic_DNA"/>
</dbReference>
<evidence type="ECO:0000313" key="3">
    <source>
        <dbReference type="Proteomes" id="UP001152797"/>
    </source>
</evidence>
<gene>
    <name evidence="1" type="ORF">C1SCF055_LOCUS30988</name>
</gene>
<reference evidence="1" key="1">
    <citation type="submission" date="2022-10" db="EMBL/GenBank/DDBJ databases">
        <authorList>
            <person name="Chen Y."/>
            <person name="Dougan E. K."/>
            <person name="Chan C."/>
            <person name="Rhodes N."/>
            <person name="Thang M."/>
        </authorList>
    </citation>
    <scope>NUCLEOTIDE SEQUENCE</scope>
</reference>
<protein>
    <submittedName>
        <fullName evidence="1">Uncharacterized protein</fullName>
    </submittedName>
</protein>
<dbReference type="Proteomes" id="UP001152797">
    <property type="component" value="Unassembled WGS sequence"/>
</dbReference>
<reference evidence="2" key="2">
    <citation type="submission" date="2024-04" db="EMBL/GenBank/DDBJ databases">
        <authorList>
            <person name="Chen Y."/>
            <person name="Shah S."/>
            <person name="Dougan E. K."/>
            <person name="Thang M."/>
            <person name="Chan C."/>
        </authorList>
    </citation>
    <scope>NUCLEOTIDE SEQUENCE [LARGE SCALE GENOMIC DNA]</scope>
</reference>
<comment type="caution">
    <text evidence="1">The sequence shown here is derived from an EMBL/GenBank/DDBJ whole genome shotgun (WGS) entry which is preliminary data.</text>
</comment>
<dbReference type="EMBL" id="CAMXCT020003587">
    <property type="protein sequence ID" value="CAL1158624.1"/>
    <property type="molecule type" value="Genomic_DNA"/>
</dbReference>
<proteinExistence type="predicted"/>
<dbReference type="EMBL" id="CAMXCT030003587">
    <property type="protein sequence ID" value="CAL4792561.1"/>
    <property type="molecule type" value="Genomic_DNA"/>
</dbReference>
<dbReference type="AlphaFoldDB" id="A0A9P1D9N0"/>
<keyword evidence="3" id="KW-1185">Reference proteome</keyword>
<organism evidence="1">
    <name type="scientific">Cladocopium goreaui</name>
    <dbReference type="NCBI Taxonomy" id="2562237"/>
    <lineage>
        <taxon>Eukaryota</taxon>
        <taxon>Sar</taxon>
        <taxon>Alveolata</taxon>
        <taxon>Dinophyceae</taxon>
        <taxon>Suessiales</taxon>
        <taxon>Symbiodiniaceae</taxon>
        <taxon>Cladocopium</taxon>
    </lineage>
</organism>
<accession>A0A9P1D9N0</accession>
<name>A0A9P1D9N0_9DINO</name>
<evidence type="ECO:0000313" key="2">
    <source>
        <dbReference type="EMBL" id="CAL1158624.1"/>
    </source>
</evidence>
<sequence length="56" mass="6267">MRQPLRYRNAKLPKKLPAEVSDLHVLRGRVSLIGAAMIGAPAEWLDPVQFSGSMMY</sequence>
<evidence type="ECO:0000313" key="1">
    <source>
        <dbReference type="EMBL" id="CAI4005249.1"/>
    </source>
</evidence>